<sequence>MTDSTPTLVPLDLACELAELARKKGADAADTICVGSTSLGVSVRNGVTEELERSETTDLGLRVFVGKRSAIVSTSTLDRGRFDALVDQALAMAHVLPEDGYAGLPEGIPLIGRLTDNTLDLVDKTEPTAEELLARARTTEEAAHAVEGVTNSAGASATWGRSLVALASTAGVAGYYERTRNSLSMSALAGQGTGMQRDWDFHSTVYLSDLEDPALIGANAGRNAVARLNPTQPRTGTMPVVYAPRVSNGLLGHLTGAINGAAIARGTSFLKEKMGQRIFAPGIRVLDDPHRQRGLRSKPFDGEGVACEPLELVADGVLQHWLLDCRSARQLGLTTNGRASRGTSSPPSPSVSNLYFAPGTISPADLISDIAEGVYVTEMMGSSINGLTGDYSRGASGFMIRNGQLAKPIAEFTVAGNLLDMFGRLQVADDLSFRFGSDAPTIRIDAMSIAGN</sequence>
<dbReference type="eggNOG" id="COG0312">
    <property type="taxonomic scope" value="Bacteria"/>
</dbReference>
<reference evidence="5 6" key="1">
    <citation type="submission" date="2016-03" db="EMBL/GenBank/DDBJ databases">
        <title>Acetic acid bacteria sequencing.</title>
        <authorList>
            <person name="Brandt J."/>
            <person name="Jakob F."/>
            <person name="Vogel R.F."/>
        </authorList>
    </citation>
    <scope>NUCLEOTIDE SEQUENCE [LARGE SCALE GENOMIC DNA]</scope>
    <source>
        <strain evidence="5 6">TMW2.1153</strain>
    </source>
</reference>
<dbReference type="PANTHER" id="PTHR43421:SF1">
    <property type="entry name" value="METALLOPROTEASE PMBA"/>
    <property type="match status" value="1"/>
</dbReference>
<name>A0A1U9KD83_ACEAC</name>
<dbReference type="Proteomes" id="UP000188937">
    <property type="component" value="Chromosome"/>
</dbReference>
<comment type="similarity">
    <text evidence="1">Belongs to the peptidase U62 family.</text>
</comment>
<dbReference type="SUPFAM" id="SSF111283">
    <property type="entry name" value="Putative modulator of DNA gyrase, PmbA/TldD"/>
    <property type="match status" value="1"/>
</dbReference>
<dbReference type="OrthoDB" id="9803618at2"/>
<evidence type="ECO:0000313" key="6">
    <source>
        <dbReference type="Proteomes" id="UP000188937"/>
    </source>
</evidence>
<dbReference type="GO" id="GO:0006508">
    <property type="term" value="P:proteolysis"/>
    <property type="evidence" value="ECO:0007669"/>
    <property type="project" value="InterPro"/>
</dbReference>
<organism evidence="5 6">
    <name type="scientific">Acetobacter aceti</name>
    <dbReference type="NCBI Taxonomy" id="435"/>
    <lineage>
        <taxon>Bacteria</taxon>
        <taxon>Pseudomonadati</taxon>
        <taxon>Pseudomonadota</taxon>
        <taxon>Alphaproteobacteria</taxon>
        <taxon>Acetobacterales</taxon>
        <taxon>Acetobacteraceae</taxon>
        <taxon>Acetobacter</taxon>
        <taxon>Acetobacter subgen. Acetobacter</taxon>
    </lineage>
</organism>
<dbReference type="GO" id="GO:0008237">
    <property type="term" value="F:metallopeptidase activity"/>
    <property type="evidence" value="ECO:0007669"/>
    <property type="project" value="InterPro"/>
</dbReference>
<evidence type="ECO:0000259" key="3">
    <source>
        <dbReference type="Pfam" id="PF19289"/>
    </source>
</evidence>
<dbReference type="InterPro" id="IPR045569">
    <property type="entry name" value="Metalloprtase-TldD/E_C"/>
</dbReference>
<dbReference type="EMBL" id="CP014692">
    <property type="protein sequence ID" value="AQS83708.1"/>
    <property type="molecule type" value="Genomic_DNA"/>
</dbReference>
<dbReference type="RefSeq" id="WP_077811742.1">
    <property type="nucleotide sequence ID" value="NZ_CP014692.1"/>
</dbReference>
<gene>
    <name evidence="5" type="ORF">A0U92_01780</name>
</gene>
<dbReference type="InterPro" id="IPR045570">
    <property type="entry name" value="Metalloprtase-TldD/E_cen_dom"/>
</dbReference>
<protein>
    <submittedName>
        <fullName evidence="5">Modulator protein</fullName>
    </submittedName>
</protein>
<evidence type="ECO:0000259" key="4">
    <source>
        <dbReference type="Pfam" id="PF19290"/>
    </source>
</evidence>
<dbReference type="GO" id="GO:0005829">
    <property type="term" value="C:cytosol"/>
    <property type="evidence" value="ECO:0007669"/>
    <property type="project" value="TreeGrafter"/>
</dbReference>
<evidence type="ECO:0000256" key="1">
    <source>
        <dbReference type="ARBA" id="ARBA00005836"/>
    </source>
</evidence>
<evidence type="ECO:0000313" key="5">
    <source>
        <dbReference type="EMBL" id="AQS83708.1"/>
    </source>
</evidence>
<dbReference type="InterPro" id="IPR047657">
    <property type="entry name" value="PmbA"/>
</dbReference>
<dbReference type="Pfam" id="PF01523">
    <property type="entry name" value="PmbA_TldD_1st"/>
    <property type="match status" value="1"/>
</dbReference>
<feature type="domain" description="Metalloprotease TldD/E central" evidence="4">
    <location>
        <begin position="126"/>
        <end position="228"/>
    </location>
</feature>
<proteinExistence type="inferred from homology"/>
<keyword evidence="6" id="KW-1185">Reference proteome</keyword>
<accession>A0A1U9KD83</accession>
<feature type="domain" description="Metalloprotease TldD/E C-terminal" evidence="3">
    <location>
        <begin position="235"/>
        <end position="451"/>
    </location>
</feature>
<dbReference type="STRING" id="435.A0U92_01780"/>
<dbReference type="InterPro" id="IPR035068">
    <property type="entry name" value="TldD/PmbA_N"/>
</dbReference>
<dbReference type="Gene3D" id="3.30.2290.10">
    <property type="entry name" value="PmbA/TldD superfamily"/>
    <property type="match status" value="1"/>
</dbReference>
<dbReference type="PANTHER" id="PTHR43421">
    <property type="entry name" value="METALLOPROTEASE PMBA"/>
    <property type="match status" value="1"/>
</dbReference>
<dbReference type="InterPro" id="IPR002510">
    <property type="entry name" value="Metalloprtase-TldD/E_N"/>
</dbReference>
<evidence type="ECO:0000259" key="2">
    <source>
        <dbReference type="Pfam" id="PF01523"/>
    </source>
</evidence>
<dbReference type="Pfam" id="PF19290">
    <property type="entry name" value="PmbA_TldD_2nd"/>
    <property type="match status" value="1"/>
</dbReference>
<feature type="domain" description="Metalloprotease TldD/E N-terminal" evidence="2">
    <location>
        <begin position="32"/>
        <end position="93"/>
    </location>
</feature>
<dbReference type="AlphaFoldDB" id="A0A1U9KD83"/>
<dbReference type="InterPro" id="IPR036059">
    <property type="entry name" value="TldD/PmbA_sf"/>
</dbReference>
<dbReference type="Pfam" id="PF19289">
    <property type="entry name" value="PmbA_TldD_3rd"/>
    <property type="match status" value="1"/>
</dbReference>
<dbReference type="KEGG" id="aace:A0U92_01780"/>